<dbReference type="InterPro" id="IPR002767">
    <property type="entry name" value="Thiamine_BP"/>
</dbReference>
<evidence type="ECO:0000259" key="2">
    <source>
        <dbReference type="Pfam" id="PF01910"/>
    </source>
</evidence>
<protein>
    <submittedName>
        <fullName evidence="3">MTH1187 family thiamine-binding protein</fullName>
    </submittedName>
</protein>
<evidence type="ECO:0000313" key="3">
    <source>
        <dbReference type="EMBL" id="XBX73882.1"/>
    </source>
</evidence>
<dbReference type="PANTHER" id="PTHR33777:SF1">
    <property type="entry name" value="UPF0045 PROTEIN ECM15"/>
    <property type="match status" value="1"/>
</dbReference>
<dbReference type="Gene3D" id="3.30.70.930">
    <property type="match status" value="1"/>
</dbReference>
<dbReference type="InterPro" id="IPR051614">
    <property type="entry name" value="UPF0045_domain"/>
</dbReference>
<evidence type="ECO:0000256" key="1">
    <source>
        <dbReference type="ARBA" id="ARBA00010272"/>
    </source>
</evidence>
<organism evidence="3">
    <name type="scientific">Proteinivorax tanatarense</name>
    <dbReference type="NCBI Taxonomy" id="1260629"/>
    <lineage>
        <taxon>Bacteria</taxon>
        <taxon>Bacillati</taxon>
        <taxon>Bacillota</taxon>
        <taxon>Clostridia</taxon>
        <taxon>Eubacteriales</taxon>
        <taxon>Proteinivoracaceae</taxon>
        <taxon>Proteinivorax</taxon>
    </lineage>
</organism>
<dbReference type="EMBL" id="CP158367">
    <property type="protein sequence ID" value="XBX73882.1"/>
    <property type="molecule type" value="Genomic_DNA"/>
</dbReference>
<proteinExistence type="inferred from homology"/>
<dbReference type="PANTHER" id="PTHR33777">
    <property type="entry name" value="UPF0045 PROTEIN ECM15"/>
    <property type="match status" value="1"/>
</dbReference>
<accession>A0AAU7VIN8</accession>
<dbReference type="AlphaFoldDB" id="A0AAU7VIN8"/>
<dbReference type="RefSeq" id="WP_350342644.1">
    <property type="nucleotide sequence ID" value="NZ_CP158367.1"/>
</dbReference>
<dbReference type="InterPro" id="IPR029756">
    <property type="entry name" value="MTH1187/YkoF-like"/>
</dbReference>
<dbReference type="GO" id="GO:0005829">
    <property type="term" value="C:cytosol"/>
    <property type="evidence" value="ECO:0007669"/>
    <property type="project" value="TreeGrafter"/>
</dbReference>
<dbReference type="Pfam" id="PF01910">
    <property type="entry name" value="Thiamine_BP"/>
    <property type="match status" value="1"/>
</dbReference>
<comment type="similarity">
    <text evidence="1">Belongs to the UPF0045 family.</text>
</comment>
<dbReference type="NCBIfam" id="TIGR00106">
    <property type="entry name" value="MTH1187 family thiamine-binding protein"/>
    <property type="match status" value="1"/>
</dbReference>
<reference evidence="3" key="2">
    <citation type="submission" date="2024-06" db="EMBL/GenBank/DDBJ databases">
        <authorList>
            <person name="Petrova K.O."/>
            <person name="Toshchakov S.V."/>
            <person name="Boltjanskaja Y.V."/>
            <person name="Kevbrin V."/>
        </authorList>
    </citation>
    <scope>NUCLEOTIDE SEQUENCE</scope>
    <source>
        <strain evidence="3">Z-910T</strain>
    </source>
</reference>
<sequence length="99" mass="11239">MVIVEVTIVPLGTKTTSLSKYVAGIHELLKGQDKVGFDLTPMGTILEGELDQCLELIRKMHEVPFENEAKRVSTQIRIDDRRDIKSSMDRKIKSVKEKL</sequence>
<gene>
    <name evidence="3" type="ORF">PRVXT_001895</name>
</gene>
<reference evidence="3" key="1">
    <citation type="journal article" date="2013" name="Extremophiles">
        <title>Proteinivorax tanatarense gen. nov., sp. nov., an anaerobic, haloalkaliphilic, proteolytic bacterium isolated from a decaying algal bloom, and proposal of Proteinivoraceae fam. nov.</title>
        <authorList>
            <person name="Kevbrin V."/>
            <person name="Boltyanskaya Y."/>
            <person name="Zhilina T."/>
            <person name="Kolganova T."/>
            <person name="Lavrentjeva E."/>
            <person name="Kuznetsov B."/>
        </authorList>
    </citation>
    <scope>NUCLEOTIDE SEQUENCE</scope>
    <source>
        <strain evidence="3">Z-910T</strain>
    </source>
</reference>
<feature type="domain" description="Thiamine-binding protein" evidence="2">
    <location>
        <begin position="4"/>
        <end position="96"/>
    </location>
</feature>
<name>A0AAU7VIN8_9FIRM</name>
<dbReference type="SUPFAM" id="SSF89957">
    <property type="entry name" value="MTH1187/YkoF-like"/>
    <property type="match status" value="1"/>
</dbReference>